<reference evidence="2 3" key="1">
    <citation type="journal article" date="2014" name="Nat. Genet.">
        <title>Genome sequence of the hot pepper provides insights into the evolution of pungency in Capsicum species.</title>
        <authorList>
            <person name="Kim S."/>
            <person name="Park M."/>
            <person name="Yeom S.I."/>
            <person name="Kim Y.M."/>
            <person name="Lee J.M."/>
            <person name="Lee H.A."/>
            <person name="Seo E."/>
            <person name="Choi J."/>
            <person name="Cheong K."/>
            <person name="Kim K.T."/>
            <person name="Jung K."/>
            <person name="Lee G.W."/>
            <person name="Oh S.K."/>
            <person name="Bae C."/>
            <person name="Kim S.B."/>
            <person name="Lee H.Y."/>
            <person name="Kim S.Y."/>
            <person name="Kim M.S."/>
            <person name="Kang B.C."/>
            <person name="Jo Y.D."/>
            <person name="Yang H.B."/>
            <person name="Jeong H.J."/>
            <person name="Kang W.H."/>
            <person name="Kwon J.K."/>
            <person name="Shin C."/>
            <person name="Lim J.Y."/>
            <person name="Park J.H."/>
            <person name="Huh J.H."/>
            <person name="Kim J.S."/>
            <person name="Kim B.D."/>
            <person name="Cohen O."/>
            <person name="Paran I."/>
            <person name="Suh M.C."/>
            <person name="Lee S.B."/>
            <person name="Kim Y.K."/>
            <person name="Shin Y."/>
            <person name="Noh S.J."/>
            <person name="Park J."/>
            <person name="Seo Y.S."/>
            <person name="Kwon S.Y."/>
            <person name="Kim H.A."/>
            <person name="Park J.M."/>
            <person name="Kim H.J."/>
            <person name="Choi S.B."/>
            <person name="Bosland P.W."/>
            <person name="Reeves G."/>
            <person name="Jo S.H."/>
            <person name="Lee B.W."/>
            <person name="Cho H.T."/>
            <person name="Choi H.S."/>
            <person name="Lee M.S."/>
            <person name="Yu Y."/>
            <person name="Do Choi Y."/>
            <person name="Park B.S."/>
            <person name="van Deynze A."/>
            <person name="Ashrafi H."/>
            <person name="Hill T."/>
            <person name="Kim W.T."/>
            <person name="Pai H.S."/>
            <person name="Ahn H.K."/>
            <person name="Yeam I."/>
            <person name="Giovannoni J.J."/>
            <person name="Rose J.K."/>
            <person name="Sorensen I."/>
            <person name="Lee S.J."/>
            <person name="Kim R.W."/>
            <person name="Choi I.Y."/>
            <person name="Choi B.S."/>
            <person name="Lim J.S."/>
            <person name="Lee Y.H."/>
            <person name="Choi D."/>
        </authorList>
    </citation>
    <scope>NUCLEOTIDE SEQUENCE [LARGE SCALE GENOMIC DNA]</scope>
    <source>
        <strain evidence="3">cv. CM334</strain>
    </source>
</reference>
<organism evidence="2 3">
    <name type="scientific">Capsicum annuum</name>
    <name type="common">Capsicum pepper</name>
    <dbReference type="NCBI Taxonomy" id="4072"/>
    <lineage>
        <taxon>Eukaryota</taxon>
        <taxon>Viridiplantae</taxon>
        <taxon>Streptophyta</taxon>
        <taxon>Embryophyta</taxon>
        <taxon>Tracheophyta</taxon>
        <taxon>Spermatophyta</taxon>
        <taxon>Magnoliopsida</taxon>
        <taxon>eudicotyledons</taxon>
        <taxon>Gunneridae</taxon>
        <taxon>Pentapetalae</taxon>
        <taxon>asterids</taxon>
        <taxon>lamiids</taxon>
        <taxon>Solanales</taxon>
        <taxon>Solanaceae</taxon>
        <taxon>Solanoideae</taxon>
        <taxon>Capsiceae</taxon>
        <taxon>Capsicum</taxon>
    </lineage>
</organism>
<gene>
    <name evidence="2" type="ORF">T459_34796</name>
</gene>
<protein>
    <submittedName>
        <fullName evidence="2">Uncharacterized protein</fullName>
    </submittedName>
</protein>
<dbReference type="Gene3D" id="3.80.10.10">
    <property type="entry name" value="Ribonuclease Inhibitor"/>
    <property type="match status" value="1"/>
</dbReference>
<evidence type="ECO:0000313" key="2">
    <source>
        <dbReference type="EMBL" id="PHT61351.1"/>
    </source>
</evidence>
<comment type="caution">
    <text evidence="2">The sequence shown here is derived from an EMBL/GenBank/DDBJ whole genome shotgun (WGS) entry which is preliminary data.</text>
</comment>
<keyword evidence="3" id="KW-1185">Reference proteome</keyword>
<name>A0A2G2XVL5_CAPAN</name>
<reference evidence="2 3" key="2">
    <citation type="journal article" date="2017" name="Genome Biol.">
        <title>New reference genome sequences of hot pepper reveal the massive evolution of plant disease-resistance genes by retroduplication.</title>
        <authorList>
            <person name="Kim S."/>
            <person name="Park J."/>
            <person name="Yeom S.I."/>
            <person name="Kim Y.M."/>
            <person name="Seo E."/>
            <person name="Kim K.T."/>
            <person name="Kim M.S."/>
            <person name="Lee J.M."/>
            <person name="Cheong K."/>
            <person name="Shin H.S."/>
            <person name="Kim S.B."/>
            <person name="Han K."/>
            <person name="Lee J."/>
            <person name="Park M."/>
            <person name="Lee H.A."/>
            <person name="Lee H.Y."/>
            <person name="Lee Y."/>
            <person name="Oh S."/>
            <person name="Lee J.H."/>
            <person name="Choi E."/>
            <person name="Choi E."/>
            <person name="Lee S.E."/>
            <person name="Jeon J."/>
            <person name="Kim H."/>
            <person name="Choi G."/>
            <person name="Song H."/>
            <person name="Lee J."/>
            <person name="Lee S.C."/>
            <person name="Kwon J.K."/>
            <person name="Lee H.Y."/>
            <person name="Koo N."/>
            <person name="Hong Y."/>
            <person name="Kim R.W."/>
            <person name="Kang W.H."/>
            <person name="Huh J.H."/>
            <person name="Kang B.C."/>
            <person name="Yang T.J."/>
            <person name="Lee Y.H."/>
            <person name="Bennetzen J.L."/>
            <person name="Choi D."/>
        </authorList>
    </citation>
    <scope>NUCLEOTIDE SEQUENCE [LARGE SCALE GENOMIC DNA]</scope>
    <source>
        <strain evidence="3">cv. CM334</strain>
    </source>
</reference>
<dbReference type="OMA" id="ICHIPCI"/>
<dbReference type="GO" id="GO:0035556">
    <property type="term" value="P:intracellular signal transduction"/>
    <property type="evidence" value="ECO:0000318"/>
    <property type="project" value="GO_Central"/>
</dbReference>
<dbReference type="AlphaFoldDB" id="A0A2G2XVL5"/>
<dbReference type="InterPro" id="IPR032675">
    <property type="entry name" value="LRR_dom_sf"/>
</dbReference>
<evidence type="ECO:0000313" key="3">
    <source>
        <dbReference type="Proteomes" id="UP000222542"/>
    </source>
</evidence>
<dbReference type="PANTHER" id="PTHR36766">
    <property type="entry name" value="PLANT BROAD-SPECTRUM MILDEW RESISTANCE PROTEIN RPW8"/>
    <property type="match status" value="1"/>
</dbReference>
<dbReference type="STRING" id="4072.A0A2G2XVL5"/>
<dbReference type="Proteomes" id="UP000222542">
    <property type="component" value="Unassembled WGS sequence"/>
</dbReference>
<evidence type="ECO:0000256" key="1">
    <source>
        <dbReference type="ARBA" id="ARBA00022821"/>
    </source>
</evidence>
<dbReference type="SUPFAM" id="SSF52058">
    <property type="entry name" value="L domain-like"/>
    <property type="match status" value="1"/>
</dbReference>
<dbReference type="EMBL" id="AYRZ02000176">
    <property type="protein sequence ID" value="PHT61351.1"/>
    <property type="molecule type" value="Genomic_DNA"/>
</dbReference>
<sequence>MAVTEIVGGENWELPCSIQRLKIGQLKTLSSQLLKSLTSLEYLWTRNLPQIQSLLEEGFPSSLSKLTICSCPNLQSLPESALPSSLSKLTIEGCSNLQSLPVKGMPSSLSKLSIHQCPLLKPVLEFDKGEYWSKIAHIPKIYIDGEGM</sequence>
<dbReference type="GO" id="GO:0006952">
    <property type="term" value="P:defense response"/>
    <property type="evidence" value="ECO:0007669"/>
    <property type="project" value="UniProtKB-KW"/>
</dbReference>
<dbReference type="Gramene" id="PHT61351">
    <property type="protein sequence ID" value="PHT61351"/>
    <property type="gene ID" value="T459_34796"/>
</dbReference>
<proteinExistence type="predicted"/>
<dbReference type="PANTHER" id="PTHR36766:SF40">
    <property type="entry name" value="DISEASE RESISTANCE PROTEIN RGA3"/>
    <property type="match status" value="1"/>
</dbReference>
<keyword evidence="1" id="KW-0611">Plant defense</keyword>
<accession>A0A2G2XVL5</accession>